<keyword evidence="1" id="KW-0812">Transmembrane</keyword>
<dbReference type="InterPro" id="IPR009937">
    <property type="entry name" value="Phage_holin_3_6"/>
</dbReference>
<keyword evidence="1" id="KW-1133">Transmembrane helix</keyword>
<dbReference type="Proteomes" id="UP000245489">
    <property type="component" value="Unassembled WGS sequence"/>
</dbReference>
<accession>A0A316EFD6</accession>
<feature type="transmembrane region" description="Helical" evidence="1">
    <location>
        <begin position="39"/>
        <end position="64"/>
    </location>
</feature>
<keyword evidence="3" id="KW-1185">Reference proteome</keyword>
<keyword evidence="1" id="KW-0472">Membrane</keyword>
<evidence type="ECO:0000313" key="2">
    <source>
        <dbReference type="EMBL" id="PWK28811.1"/>
    </source>
</evidence>
<dbReference type="EMBL" id="QGGO01000002">
    <property type="protein sequence ID" value="PWK28811.1"/>
    <property type="molecule type" value="Genomic_DNA"/>
</dbReference>
<dbReference type="RefSeq" id="WP_109741155.1">
    <property type="nucleotide sequence ID" value="NZ_QGGO01000002.1"/>
</dbReference>
<proteinExistence type="predicted"/>
<feature type="transmembrane region" description="Helical" evidence="1">
    <location>
        <begin position="70"/>
        <end position="93"/>
    </location>
</feature>
<organism evidence="2 3">
    <name type="scientific">Arcicella aurantiaca</name>
    <dbReference type="NCBI Taxonomy" id="591202"/>
    <lineage>
        <taxon>Bacteria</taxon>
        <taxon>Pseudomonadati</taxon>
        <taxon>Bacteroidota</taxon>
        <taxon>Cytophagia</taxon>
        <taxon>Cytophagales</taxon>
        <taxon>Flectobacillaceae</taxon>
        <taxon>Arcicella</taxon>
    </lineage>
</organism>
<protein>
    <submittedName>
        <fullName evidence="2">Putative superfamily III holin-X</fullName>
    </submittedName>
</protein>
<evidence type="ECO:0000313" key="3">
    <source>
        <dbReference type="Proteomes" id="UP000245489"/>
    </source>
</evidence>
<comment type="caution">
    <text evidence="2">The sequence shown here is derived from an EMBL/GenBank/DDBJ whole genome shotgun (WGS) entry which is preliminary data.</text>
</comment>
<evidence type="ECO:0000256" key="1">
    <source>
        <dbReference type="SAM" id="Phobius"/>
    </source>
</evidence>
<dbReference type="OrthoDB" id="966063at2"/>
<reference evidence="2 3" key="1">
    <citation type="submission" date="2018-05" db="EMBL/GenBank/DDBJ databases">
        <title>Genomic Encyclopedia of Archaeal and Bacterial Type Strains, Phase II (KMG-II): from individual species to whole genera.</title>
        <authorList>
            <person name="Goeker M."/>
        </authorList>
    </citation>
    <scope>NUCLEOTIDE SEQUENCE [LARGE SCALE GENOMIC DNA]</scope>
    <source>
        <strain evidence="2 3">DSM 22214</strain>
    </source>
</reference>
<gene>
    <name evidence="2" type="ORF">LV89_00364</name>
</gene>
<dbReference type="AlphaFoldDB" id="A0A316EFD6"/>
<sequence length="112" mass="12665">MKILDPNGLVDNLYKYVQTNIEIAKVEVQERIEDTIKKVAIIAILVLSGAMFFIFVLLTLALFLNHVLASNYLGFLIVTILLAIIIGIAFLVLKRFLPTAQQEDDILKDEEF</sequence>
<name>A0A316EFD6_9BACT</name>
<dbReference type="Pfam" id="PF07332">
    <property type="entry name" value="Phage_holin_3_6"/>
    <property type="match status" value="1"/>
</dbReference>